<dbReference type="Gene3D" id="3.40.50.150">
    <property type="entry name" value="Vaccinia Virus protein VP39"/>
    <property type="match status" value="1"/>
</dbReference>
<name>A0A6H2GZJ8_9BACL</name>
<dbReference type="Proteomes" id="UP000502136">
    <property type="component" value="Chromosome"/>
</dbReference>
<sequence length="259" mass="27978">MLTSKRLRAIADYVREGSRLADIGSDHALLPVELVGRGTCPSAVAGEVNDGPLEAARRGIAAAGLASSIEARKGDGLEVLRPGEADTVTIAGMGGALIVSILESGRVGGRLEGVSQLVLQPNVGEELVRAWLLEHGWHLAGETILEEDGKVYELLNALRPAEGQAPNEELYGGEPLLPGLSAEEDRKLKLRMGPYLTRRPSEAFALKWSSELRKLRGIERQLERSDTEEAAARKRELAQVIARIEEVLECMPTDMSSRS</sequence>
<evidence type="ECO:0000313" key="1">
    <source>
        <dbReference type="EMBL" id="QJC52538.1"/>
    </source>
</evidence>
<dbReference type="RefSeq" id="WP_168908094.1">
    <property type="nucleotide sequence ID" value="NZ_CP051428.1"/>
</dbReference>
<dbReference type="SUPFAM" id="SSF53335">
    <property type="entry name" value="S-adenosyl-L-methionine-dependent methyltransferases"/>
    <property type="match status" value="1"/>
</dbReference>
<dbReference type="GO" id="GO:0160105">
    <property type="term" value="F:tRNA (adenine(22)-N1)-methyltransferase activity"/>
    <property type="evidence" value="ECO:0007669"/>
    <property type="project" value="InterPro"/>
</dbReference>
<keyword evidence="1" id="KW-0808">Transferase</keyword>
<protein>
    <submittedName>
        <fullName evidence="1">SAM-dependent methyltransferase</fullName>
    </submittedName>
</protein>
<evidence type="ECO:0000313" key="2">
    <source>
        <dbReference type="Proteomes" id="UP000502136"/>
    </source>
</evidence>
<keyword evidence="2" id="KW-1185">Reference proteome</keyword>
<accession>A0A6H2GZJ8</accession>
<reference evidence="1 2" key="1">
    <citation type="submission" date="2020-04" db="EMBL/GenBank/DDBJ databases">
        <title>Novel Paenibacillus strain UniB2 isolated from commercial digestive syrup.</title>
        <authorList>
            <person name="Thorat V."/>
            <person name="Kirdat K."/>
            <person name="Tiwarekar B."/>
            <person name="Yadav A."/>
        </authorList>
    </citation>
    <scope>NUCLEOTIDE SEQUENCE [LARGE SCALE GENOMIC DNA]</scope>
    <source>
        <strain evidence="1 2">UniB2</strain>
    </source>
</reference>
<dbReference type="Gene3D" id="1.10.287.1890">
    <property type="match status" value="1"/>
</dbReference>
<dbReference type="AlphaFoldDB" id="A0A6H2GZJ8"/>
<dbReference type="Pfam" id="PF04816">
    <property type="entry name" value="TrmK"/>
    <property type="match status" value="1"/>
</dbReference>
<organism evidence="1 2">
    <name type="scientific">Paenibacillus albicereus</name>
    <dbReference type="NCBI Taxonomy" id="2726185"/>
    <lineage>
        <taxon>Bacteria</taxon>
        <taxon>Bacillati</taxon>
        <taxon>Bacillota</taxon>
        <taxon>Bacilli</taxon>
        <taxon>Bacillales</taxon>
        <taxon>Paenibacillaceae</taxon>
        <taxon>Paenibacillus</taxon>
    </lineage>
</organism>
<dbReference type="InterPro" id="IPR029063">
    <property type="entry name" value="SAM-dependent_MTases_sf"/>
</dbReference>
<dbReference type="KEGG" id="palr:HGI30_13840"/>
<dbReference type="PANTHER" id="PTHR38451:SF1">
    <property type="entry name" value="TRNA (ADENINE(22)-N(1))-METHYLTRANSFERASE"/>
    <property type="match status" value="1"/>
</dbReference>
<proteinExistence type="predicted"/>
<keyword evidence="1" id="KW-0489">Methyltransferase</keyword>
<dbReference type="GO" id="GO:0032259">
    <property type="term" value="P:methylation"/>
    <property type="evidence" value="ECO:0007669"/>
    <property type="project" value="UniProtKB-KW"/>
</dbReference>
<dbReference type="PANTHER" id="PTHR38451">
    <property type="entry name" value="TRNA (ADENINE(22)-N(1))-METHYLTRANSFERASE"/>
    <property type="match status" value="1"/>
</dbReference>
<gene>
    <name evidence="1" type="ORF">HGI30_13840</name>
</gene>
<dbReference type="InterPro" id="IPR006901">
    <property type="entry name" value="TrmK"/>
</dbReference>
<dbReference type="PIRSF" id="PIRSF018637">
    <property type="entry name" value="TrmK"/>
    <property type="match status" value="1"/>
</dbReference>
<dbReference type="EMBL" id="CP051428">
    <property type="protein sequence ID" value="QJC52538.1"/>
    <property type="molecule type" value="Genomic_DNA"/>
</dbReference>